<dbReference type="RefSeq" id="XP_025492707.1">
    <property type="nucleotide sequence ID" value="XM_025639896.1"/>
</dbReference>
<keyword evidence="2" id="KW-1185">Reference proteome</keyword>
<dbReference type="InterPro" id="IPR051678">
    <property type="entry name" value="AGP_Transferase"/>
</dbReference>
<dbReference type="GeneID" id="37142638"/>
<dbReference type="OrthoDB" id="5412996at2759"/>
<dbReference type="SUPFAM" id="SSF56112">
    <property type="entry name" value="Protein kinase-like (PK-like)"/>
    <property type="match status" value="1"/>
</dbReference>
<dbReference type="VEuPathDB" id="FungiDB:BO82DRAFT_413724"/>
<dbReference type="Proteomes" id="UP000248340">
    <property type="component" value="Unassembled WGS sequence"/>
</dbReference>
<dbReference type="AlphaFoldDB" id="A0A319CGS3"/>
<gene>
    <name evidence="1" type="ORF">BO82DRAFT_413724</name>
</gene>
<protein>
    <submittedName>
        <fullName evidence="1">Uncharacterized protein</fullName>
    </submittedName>
</protein>
<accession>A0A319CGS3</accession>
<organism evidence="1 2">
    <name type="scientific">Aspergillus uvarum CBS 121591</name>
    <dbReference type="NCBI Taxonomy" id="1448315"/>
    <lineage>
        <taxon>Eukaryota</taxon>
        <taxon>Fungi</taxon>
        <taxon>Dikarya</taxon>
        <taxon>Ascomycota</taxon>
        <taxon>Pezizomycotina</taxon>
        <taxon>Eurotiomycetes</taxon>
        <taxon>Eurotiomycetidae</taxon>
        <taxon>Eurotiales</taxon>
        <taxon>Aspergillaceae</taxon>
        <taxon>Aspergillus</taxon>
        <taxon>Aspergillus subgen. Circumdati</taxon>
    </lineage>
</organism>
<proteinExistence type="predicted"/>
<dbReference type="EMBL" id="KZ821695">
    <property type="protein sequence ID" value="PYH82507.1"/>
    <property type="molecule type" value="Genomic_DNA"/>
</dbReference>
<dbReference type="PANTHER" id="PTHR21310:SF37">
    <property type="entry name" value="AMINOGLYCOSIDE PHOSPHOTRANSFERASE DOMAIN-CONTAINING PROTEIN"/>
    <property type="match status" value="1"/>
</dbReference>
<reference evidence="1 2" key="1">
    <citation type="submission" date="2016-12" db="EMBL/GenBank/DDBJ databases">
        <title>The genomes of Aspergillus section Nigri reveals drivers in fungal speciation.</title>
        <authorList>
            <consortium name="DOE Joint Genome Institute"/>
            <person name="Vesth T.C."/>
            <person name="Nybo J."/>
            <person name="Theobald S."/>
            <person name="Brandl J."/>
            <person name="Frisvad J.C."/>
            <person name="Nielsen K.F."/>
            <person name="Lyhne E.K."/>
            <person name="Kogle M.E."/>
            <person name="Kuo A."/>
            <person name="Riley R."/>
            <person name="Clum A."/>
            <person name="Nolan M."/>
            <person name="Lipzen A."/>
            <person name="Salamov A."/>
            <person name="Henrissat B."/>
            <person name="Wiebenga A."/>
            <person name="De Vries R.P."/>
            <person name="Grigoriev I.V."/>
            <person name="Mortensen U.H."/>
            <person name="Andersen M.R."/>
            <person name="Baker S.E."/>
        </authorList>
    </citation>
    <scope>NUCLEOTIDE SEQUENCE [LARGE SCALE GENOMIC DNA]</scope>
    <source>
        <strain evidence="1 2">CBS 121591</strain>
    </source>
</reference>
<sequence>MMSDILRQDDLSDKHDVLDPAIDPETLKTLYGEMAEVLLQLWGLNLSKIGSINEDCSGKTIVDGRPLTRELNELIRTSGLKDCTPPRTYDTSVDYITSLLALQSTHLEQQRNNVYDSQDCREKYACRQLMKAIALNFIPQDDCGPFKLFCDDLCPGNVLVDDSLRIVGVLDWEFTYAAPCQFAASIPWWLLLRRPHSLVDQDGPDAFFESFLPKANIFLEALAERERTQGFTESDNSLSVRMRRSLEDRSAWFTLASHMGASVDLLYWDLLDEYCWGPRSSIAHRVHDVTTSPEMHKRREEFVREKIRQLQEIPQGAWEG</sequence>
<dbReference type="InterPro" id="IPR011009">
    <property type="entry name" value="Kinase-like_dom_sf"/>
</dbReference>
<evidence type="ECO:0000313" key="2">
    <source>
        <dbReference type="Proteomes" id="UP000248340"/>
    </source>
</evidence>
<dbReference type="PANTHER" id="PTHR21310">
    <property type="entry name" value="AMINOGLYCOSIDE PHOSPHOTRANSFERASE-RELATED-RELATED"/>
    <property type="match status" value="1"/>
</dbReference>
<evidence type="ECO:0000313" key="1">
    <source>
        <dbReference type="EMBL" id="PYH82507.1"/>
    </source>
</evidence>
<dbReference type="STRING" id="1448315.A0A319CGS3"/>
<name>A0A319CGS3_9EURO</name>
<dbReference type="Gene3D" id="3.90.1200.10">
    <property type="match status" value="1"/>
</dbReference>